<evidence type="ECO:0000256" key="6">
    <source>
        <dbReference type="ARBA" id="ARBA00022989"/>
    </source>
</evidence>
<dbReference type="InterPro" id="IPR003342">
    <property type="entry name" value="ArnT-like_N"/>
</dbReference>
<dbReference type="EMBL" id="VORW01000003">
    <property type="protein sequence ID" value="TXE12668.1"/>
    <property type="molecule type" value="Genomic_DNA"/>
</dbReference>
<keyword evidence="2" id="KW-1003">Cell membrane</keyword>
<feature type="transmembrane region" description="Helical" evidence="8">
    <location>
        <begin position="143"/>
        <end position="160"/>
    </location>
</feature>
<evidence type="ECO:0000313" key="11">
    <source>
        <dbReference type="Proteomes" id="UP000321935"/>
    </source>
</evidence>
<sequence length="553" mass="62244">MSLAASENPQINPWVIMIAFAILVGPFALGFHMHYPDEMYYTDAAVKMLQTGDYLTTYLGSGELRFKKPIGTYWTVLAGFKLFGVTPFASRFFFLLAGALTIGFTYWTARVLFEDKRISGLSALIIASNPVLIFSATRSIPDVLLVLTMTASAVGFAGLIRFGDATPKKYLWILYISLAFAFEVKGLPAAALGGIGLIYLLFNPWKKISFKTIFHFPSILVSVFIGLFWFAAMWKIHGPTYLDSFLEDQVGTRVASRYLLIVQNGFLALGILILIFLPWVLFGFTKAKKSIINARKEDPVFFWFAILWGIAILGMGAMTSKFYERYLLPVAPVLAILLAWVLVKADYESRRTGLKIASWFFLILNSIVFLFSLWLNFNLGASFLIWIQFGLALPILFYLGRLTVKSIKLTKAIAYGFMLLFFLISTGTYQISLPDQGQQVKEFAAKENIDPTGAIGFIGNLHTSSKIRIGLGTDFQMIDLPRYEFREELHKYDRLIIEDKYLDSIDASGYAKQVISVNWASRAIPDLLFAAGSPEFDKLLEEKGQKYYLLEAK</sequence>
<feature type="transmembrane region" description="Helical" evidence="8">
    <location>
        <begin position="300"/>
        <end position="320"/>
    </location>
</feature>
<protein>
    <submittedName>
        <fullName evidence="10">Glycosyltransferase family 39 protein</fullName>
    </submittedName>
</protein>
<dbReference type="Pfam" id="PF02366">
    <property type="entry name" value="PMT"/>
    <property type="match status" value="1"/>
</dbReference>
<dbReference type="RefSeq" id="WP_146916626.1">
    <property type="nucleotide sequence ID" value="NZ_VORW01000003.1"/>
</dbReference>
<organism evidence="10 11">
    <name type="scientific">Algoriphagus aquimarinus</name>
    <dbReference type="NCBI Taxonomy" id="237018"/>
    <lineage>
        <taxon>Bacteria</taxon>
        <taxon>Pseudomonadati</taxon>
        <taxon>Bacteroidota</taxon>
        <taxon>Cytophagia</taxon>
        <taxon>Cytophagales</taxon>
        <taxon>Cyclobacteriaceae</taxon>
        <taxon>Algoriphagus</taxon>
    </lineage>
</organism>
<feature type="transmembrane region" description="Helical" evidence="8">
    <location>
        <begin position="383"/>
        <end position="400"/>
    </location>
</feature>
<feature type="transmembrane region" description="Helical" evidence="8">
    <location>
        <begin position="214"/>
        <end position="237"/>
    </location>
</feature>
<evidence type="ECO:0000256" key="7">
    <source>
        <dbReference type="ARBA" id="ARBA00023136"/>
    </source>
</evidence>
<feature type="transmembrane region" description="Helical" evidence="8">
    <location>
        <begin position="172"/>
        <end position="202"/>
    </location>
</feature>
<feature type="transmembrane region" description="Helical" evidence="8">
    <location>
        <begin position="357"/>
        <end position="377"/>
    </location>
</feature>
<proteinExistence type="predicted"/>
<evidence type="ECO:0000256" key="5">
    <source>
        <dbReference type="ARBA" id="ARBA00022692"/>
    </source>
</evidence>
<feature type="transmembrane region" description="Helical" evidence="8">
    <location>
        <begin position="326"/>
        <end position="345"/>
    </location>
</feature>
<evidence type="ECO:0000313" key="10">
    <source>
        <dbReference type="EMBL" id="TXE12668.1"/>
    </source>
</evidence>
<dbReference type="GO" id="GO:0006493">
    <property type="term" value="P:protein O-linked glycosylation"/>
    <property type="evidence" value="ECO:0007669"/>
    <property type="project" value="InterPro"/>
</dbReference>
<dbReference type="PANTHER" id="PTHR33908">
    <property type="entry name" value="MANNOSYLTRANSFERASE YKCB-RELATED"/>
    <property type="match status" value="1"/>
</dbReference>
<feature type="transmembrane region" description="Helical" evidence="8">
    <location>
        <begin position="412"/>
        <end position="431"/>
    </location>
</feature>
<dbReference type="OrthoDB" id="9792789at2"/>
<feature type="transmembrane region" description="Helical" evidence="8">
    <location>
        <begin position="257"/>
        <end position="280"/>
    </location>
</feature>
<keyword evidence="6 8" id="KW-1133">Transmembrane helix</keyword>
<dbReference type="GO" id="GO:0009103">
    <property type="term" value="P:lipopolysaccharide biosynthetic process"/>
    <property type="evidence" value="ECO:0007669"/>
    <property type="project" value="UniProtKB-ARBA"/>
</dbReference>
<name>A0A5C7AVE0_9BACT</name>
<dbReference type="GO" id="GO:0000030">
    <property type="term" value="F:mannosyltransferase activity"/>
    <property type="evidence" value="ECO:0007669"/>
    <property type="project" value="InterPro"/>
</dbReference>
<comment type="subcellular location">
    <subcellularLocation>
        <location evidence="1">Cell membrane</location>
        <topology evidence="1">Multi-pass membrane protein</topology>
    </subcellularLocation>
</comment>
<evidence type="ECO:0000256" key="4">
    <source>
        <dbReference type="ARBA" id="ARBA00022679"/>
    </source>
</evidence>
<evidence type="ECO:0000256" key="2">
    <source>
        <dbReference type="ARBA" id="ARBA00022475"/>
    </source>
</evidence>
<dbReference type="GO" id="GO:0016763">
    <property type="term" value="F:pentosyltransferase activity"/>
    <property type="evidence" value="ECO:0007669"/>
    <property type="project" value="TreeGrafter"/>
</dbReference>
<accession>A0A5C7AVE0</accession>
<dbReference type="GO" id="GO:0010041">
    <property type="term" value="P:response to iron(III) ion"/>
    <property type="evidence" value="ECO:0007669"/>
    <property type="project" value="TreeGrafter"/>
</dbReference>
<keyword evidence="7 8" id="KW-0472">Membrane</keyword>
<dbReference type="AlphaFoldDB" id="A0A5C7AVE0"/>
<evidence type="ECO:0000256" key="8">
    <source>
        <dbReference type="SAM" id="Phobius"/>
    </source>
</evidence>
<dbReference type="PANTHER" id="PTHR33908:SF3">
    <property type="entry name" value="UNDECAPRENYL PHOSPHATE-ALPHA-4-AMINO-4-DEOXY-L-ARABINOSE ARABINOSYL TRANSFERASE"/>
    <property type="match status" value="1"/>
</dbReference>
<evidence type="ECO:0000256" key="1">
    <source>
        <dbReference type="ARBA" id="ARBA00004651"/>
    </source>
</evidence>
<reference evidence="10 11" key="1">
    <citation type="submission" date="2019-08" db="EMBL/GenBank/DDBJ databases">
        <title>Genomes sequence of Algoriphagus aquimarinus ACAM450.</title>
        <authorList>
            <person name="Bowman J.P."/>
        </authorList>
    </citation>
    <scope>NUCLEOTIDE SEQUENCE [LARGE SCALE GENOMIC DNA]</scope>
    <source>
        <strain evidence="10 11">ACAM 450</strain>
    </source>
</reference>
<keyword evidence="4 10" id="KW-0808">Transferase</keyword>
<evidence type="ECO:0000256" key="3">
    <source>
        <dbReference type="ARBA" id="ARBA00022676"/>
    </source>
</evidence>
<feature type="transmembrane region" description="Helical" evidence="8">
    <location>
        <begin position="92"/>
        <end position="112"/>
    </location>
</feature>
<dbReference type="InterPro" id="IPR050297">
    <property type="entry name" value="LipidA_mod_glycosyltrf_83"/>
</dbReference>
<dbReference type="Proteomes" id="UP000321935">
    <property type="component" value="Unassembled WGS sequence"/>
</dbReference>
<gene>
    <name evidence="10" type="ORF">ESV85_08620</name>
</gene>
<evidence type="ECO:0000259" key="9">
    <source>
        <dbReference type="Pfam" id="PF02366"/>
    </source>
</evidence>
<feature type="domain" description="ArnT-like N-terminal" evidence="9">
    <location>
        <begin position="29"/>
        <end position="240"/>
    </location>
</feature>
<keyword evidence="3" id="KW-0328">Glycosyltransferase</keyword>
<dbReference type="GO" id="GO:0005886">
    <property type="term" value="C:plasma membrane"/>
    <property type="evidence" value="ECO:0007669"/>
    <property type="project" value="UniProtKB-SubCell"/>
</dbReference>
<feature type="transmembrane region" description="Helical" evidence="8">
    <location>
        <begin position="12"/>
        <end position="31"/>
    </location>
</feature>
<keyword evidence="5 8" id="KW-0812">Transmembrane</keyword>
<comment type="caution">
    <text evidence="10">The sequence shown here is derived from an EMBL/GenBank/DDBJ whole genome shotgun (WGS) entry which is preliminary data.</text>
</comment>